<keyword evidence="4 6" id="KW-0238">DNA-binding</keyword>
<evidence type="ECO:0000256" key="5">
    <source>
        <dbReference type="ARBA" id="ARBA00023163"/>
    </source>
</evidence>
<evidence type="ECO:0000313" key="9">
    <source>
        <dbReference type="EMBL" id="WEK35305.1"/>
    </source>
</evidence>
<proteinExistence type="inferred from homology"/>
<dbReference type="EMBL" id="CP119311">
    <property type="protein sequence ID" value="WEK35305.1"/>
    <property type="molecule type" value="Genomic_DNA"/>
</dbReference>
<dbReference type="GO" id="GO:0016987">
    <property type="term" value="F:sigma factor activity"/>
    <property type="evidence" value="ECO:0007669"/>
    <property type="project" value="UniProtKB-KW"/>
</dbReference>
<name>A0AAJ5WR97_9BACT</name>
<keyword evidence="3 6" id="KW-0731">Sigma factor</keyword>
<evidence type="ECO:0000256" key="4">
    <source>
        <dbReference type="ARBA" id="ARBA00023125"/>
    </source>
</evidence>
<dbReference type="Gene3D" id="1.10.1740.10">
    <property type="match status" value="1"/>
</dbReference>
<sequence>MELTATFVQDELVERCKRGDPASYEALYQRYARAMYNTSLRIVNNTGDAEDVLQEAFLDAFRSLHDFHYRSTFGAWLKRIVINKSINTLRKRKMELIGIDDDQHLPLLPEENTVDEESLQLKVAEVKAAISKLPDGYRAVLSLYLLEGYDHEEIAGILGIQHSTVRTQYIRAKQKLVNLLKQGGLS</sequence>
<gene>
    <name evidence="9" type="ORF">P0Y53_22670</name>
</gene>
<dbReference type="InterPro" id="IPR014284">
    <property type="entry name" value="RNA_pol_sigma-70_dom"/>
</dbReference>
<dbReference type="GO" id="GO:0006352">
    <property type="term" value="P:DNA-templated transcription initiation"/>
    <property type="evidence" value="ECO:0007669"/>
    <property type="project" value="InterPro"/>
</dbReference>
<dbReference type="InterPro" id="IPR000838">
    <property type="entry name" value="RNA_pol_sigma70_ECF_CS"/>
</dbReference>
<organism evidence="9 10">
    <name type="scientific">Candidatus Pseudobacter hemicellulosilyticus</name>
    <dbReference type="NCBI Taxonomy" id="3121375"/>
    <lineage>
        <taxon>Bacteria</taxon>
        <taxon>Pseudomonadati</taxon>
        <taxon>Bacteroidota</taxon>
        <taxon>Chitinophagia</taxon>
        <taxon>Chitinophagales</taxon>
        <taxon>Chitinophagaceae</taxon>
        <taxon>Pseudobacter</taxon>
    </lineage>
</organism>
<protein>
    <recommendedName>
        <fullName evidence="6">RNA polymerase sigma factor</fullName>
    </recommendedName>
</protein>
<dbReference type="AlphaFoldDB" id="A0AAJ5WR97"/>
<dbReference type="Gene3D" id="1.10.10.10">
    <property type="entry name" value="Winged helix-like DNA-binding domain superfamily/Winged helix DNA-binding domain"/>
    <property type="match status" value="1"/>
</dbReference>
<dbReference type="PROSITE" id="PS01063">
    <property type="entry name" value="SIGMA70_ECF"/>
    <property type="match status" value="1"/>
</dbReference>
<dbReference type="Proteomes" id="UP001220610">
    <property type="component" value="Chromosome"/>
</dbReference>
<dbReference type="CDD" id="cd06171">
    <property type="entry name" value="Sigma70_r4"/>
    <property type="match status" value="1"/>
</dbReference>
<feature type="domain" description="RNA polymerase sigma factor 70 region 4 type 2" evidence="8">
    <location>
        <begin position="125"/>
        <end position="176"/>
    </location>
</feature>
<evidence type="ECO:0000256" key="6">
    <source>
        <dbReference type="RuleBase" id="RU000716"/>
    </source>
</evidence>
<evidence type="ECO:0000259" key="7">
    <source>
        <dbReference type="Pfam" id="PF04542"/>
    </source>
</evidence>
<dbReference type="InterPro" id="IPR013324">
    <property type="entry name" value="RNA_pol_sigma_r3/r4-like"/>
</dbReference>
<dbReference type="PANTHER" id="PTHR43133">
    <property type="entry name" value="RNA POLYMERASE ECF-TYPE SIGMA FACTO"/>
    <property type="match status" value="1"/>
</dbReference>
<dbReference type="InterPro" id="IPR007627">
    <property type="entry name" value="RNA_pol_sigma70_r2"/>
</dbReference>
<keyword evidence="5 6" id="KW-0804">Transcription</keyword>
<dbReference type="PANTHER" id="PTHR43133:SF8">
    <property type="entry name" value="RNA POLYMERASE SIGMA FACTOR HI_1459-RELATED"/>
    <property type="match status" value="1"/>
</dbReference>
<dbReference type="InterPro" id="IPR013325">
    <property type="entry name" value="RNA_pol_sigma_r2"/>
</dbReference>
<dbReference type="NCBIfam" id="TIGR02937">
    <property type="entry name" value="sigma70-ECF"/>
    <property type="match status" value="1"/>
</dbReference>
<accession>A0AAJ5WR97</accession>
<evidence type="ECO:0000259" key="8">
    <source>
        <dbReference type="Pfam" id="PF08281"/>
    </source>
</evidence>
<feature type="domain" description="RNA polymerase sigma-70 region 2" evidence="7">
    <location>
        <begin position="27"/>
        <end position="93"/>
    </location>
</feature>
<dbReference type="InterPro" id="IPR036388">
    <property type="entry name" value="WH-like_DNA-bd_sf"/>
</dbReference>
<dbReference type="SUPFAM" id="SSF88659">
    <property type="entry name" value="Sigma3 and sigma4 domains of RNA polymerase sigma factors"/>
    <property type="match status" value="1"/>
</dbReference>
<evidence type="ECO:0000256" key="2">
    <source>
        <dbReference type="ARBA" id="ARBA00023015"/>
    </source>
</evidence>
<evidence type="ECO:0000256" key="3">
    <source>
        <dbReference type="ARBA" id="ARBA00023082"/>
    </source>
</evidence>
<dbReference type="Pfam" id="PF04542">
    <property type="entry name" value="Sigma70_r2"/>
    <property type="match status" value="1"/>
</dbReference>
<dbReference type="GO" id="GO:0003677">
    <property type="term" value="F:DNA binding"/>
    <property type="evidence" value="ECO:0007669"/>
    <property type="project" value="UniProtKB-KW"/>
</dbReference>
<comment type="similarity">
    <text evidence="1 6">Belongs to the sigma-70 factor family. ECF subfamily.</text>
</comment>
<dbReference type="InterPro" id="IPR039425">
    <property type="entry name" value="RNA_pol_sigma-70-like"/>
</dbReference>
<dbReference type="SUPFAM" id="SSF88946">
    <property type="entry name" value="Sigma2 domain of RNA polymerase sigma factors"/>
    <property type="match status" value="1"/>
</dbReference>
<reference evidence="9" key="1">
    <citation type="submission" date="2023-03" db="EMBL/GenBank/DDBJ databases">
        <title>Andean soil-derived lignocellulolytic bacterial consortium as a source of novel taxa and putative plastic-active enzymes.</title>
        <authorList>
            <person name="Diaz-Garcia L."/>
            <person name="Chuvochina M."/>
            <person name="Feuerriegel G."/>
            <person name="Bunk B."/>
            <person name="Sproer C."/>
            <person name="Streit W.R."/>
            <person name="Rodriguez L.M."/>
            <person name="Overmann J."/>
            <person name="Jimenez D.J."/>
        </authorList>
    </citation>
    <scope>NUCLEOTIDE SEQUENCE</scope>
    <source>
        <strain evidence="9">MAG 7</strain>
    </source>
</reference>
<evidence type="ECO:0000313" key="10">
    <source>
        <dbReference type="Proteomes" id="UP001220610"/>
    </source>
</evidence>
<evidence type="ECO:0000256" key="1">
    <source>
        <dbReference type="ARBA" id="ARBA00010641"/>
    </source>
</evidence>
<dbReference type="InterPro" id="IPR013249">
    <property type="entry name" value="RNA_pol_sigma70_r4_t2"/>
</dbReference>
<keyword evidence="2 6" id="KW-0805">Transcription regulation</keyword>
<dbReference type="Pfam" id="PF08281">
    <property type="entry name" value="Sigma70_r4_2"/>
    <property type="match status" value="1"/>
</dbReference>